<feature type="domain" description="Rieske" evidence="7">
    <location>
        <begin position="6"/>
        <end position="102"/>
    </location>
</feature>
<gene>
    <name evidence="8" type="ORF">HNO88_000146</name>
</gene>
<keyword evidence="8" id="KW-0223">Dioxygenase</keyword>
<accession>A0A7W7NV24</accession>
<evidence type="ECO:0000313" key="9">
    <source>
        <dbReference type="Proteomes" id="UP000555448"/>
    </source>
</evidence>
<evidence type="ECO:0000313" key="8">
    <source>
        <dbReference type="EMBL" id="MBB4856849.1"/>
    </source>
</evidence>
<reference evidence="8 9" key="1">
    <citation type="submission" date="2020-08" db="EMBL/GenBank/DDBJ databases">
        <title>Functional genomics of gut bacteria from endangered species of beetles.</title>
        <authorList>
            <person name="Carlos-Shanley C."/>
        </authorList>
    </citation>
    <scope>NUCLEOTIDE SEQUENCE [LARGE SCALE GENOMIC DNA]</scope>
    <source>
        <strain evidence="8 9">S00245</strain>
    </source>
</reference>
<dbReference type="SUPFAM" id="SSF50022">
    <property type="entry name" value="ISP domain"/>
    <property type="match status" value="1"/>
</dbReference>
<dbReference type="InterPro" id="IPR017941">
    <property type="entry name" value="Rieske_2Fe-2S"/>
</dbReference>
<evidence type="ECO:0000256" key="1">
    <source>
        <dbReference type="ARBA" id="ARBA00022714"/>
    </source>
</evidence>
<dbReference type="Gene3D" id="2.102.10.10">
    <property type="entry name" value="Rieske [2Fe-2S] iron-sulphur domain"/>
    <property type="match status" value="1"/>
</dbReference>
<evidence type="ECO:0000259" key="7">
    <source>
        <dbReference type="PROSITE" id="PS51296"/>
    </source>
</evidence>
<keyword evidence="4" id="KW-0411">Iron-sulfur</keyword>
<dbReference type="PANTHER" id="PTHR21496:SF0">
    <property type="entry name" value="RIESKE DOMAIN-CONTAINING PROTEIN"/>
    <property type="match status" value="1"/>
</dbReference>
<dbReference type="GO" id="GO:0046872">
    <property type="term" value="F:metal ion binding"/>
    <property type="evidence" value="ECO:0007669"/>
    <property type="project" value="UniProtKB-KW"/>
</dbReference>
<evidence type="ECO:0000256" key="2">
    <source>
        <dbReference type="ARBA" id="ARBA00022723"/>
    </source>
</evidence>
<sequence length="104" mass="11270">MTEKTFVAVAKLDDVPAGTKKVVEAGGNQILLCNTADRMFAVRNLCSHAYEALDCGRMRNGWISCPVHGARFDLETGMPMNPPASMPIDTFEVRVVGDTIEVAV</sequence>
<dbReference type="GO" id="GO:0051213">
    <property type="term" value="F:dioxygenase activity"/>
    <property type="evidence" value="ECO:0007669"/>
    <property type="project" value="UniProtKB-KW"/>
</dbReference>
<evidence type="ECO:0000256" key="5">
    <source>
        <dbReference type="ARBA" id="ARBA00034078"/>
    </source>
</evidence>
<dbReference type="EMBL" id="JACHLR010000001">
    <property type="protein sequence ID" value="MBB4856849.1"/>
    <property type="molecule type" value="Genomic_DNA"/>
</dbReference>
<proteinExistence type="inferred from homology"/>
<dbReference type="Pfam" id="PF00355">
    <property type="entry name" value="Rieske"/>
    <property type="match status" value="1"/>
</dbReference>
<organism evidence="8 9">
    <name type="scientific">Novosphingobium chloroacetimidivorans</name>
    <dbReference type="NCBI Taxonomy" id="1428314"/>
    <lineage>
        <taxon>Bacteria</taxon>
        <taxon>Pseudomonadati</taxon>
        <taxon>Pseudomonadota</taxon>
        <taxon>Alphaproteobacteria</taxon>
        <taxon>Sphingomonadales</taxon>
        <taxon>Sphingomonadaceae</taxon>
        <taxon>Novosphingobium</taxon>
    </lineage>
</organism>
<keyword evidence="9" id="KW-1185">Reference proteome</keyword>
<dbReference type="PANTHER" id="PTHR21496">
    <property type="entry name" value="FERREDOXIN-RELATED"/>
    <property type="match status" value="1"/>
</dbReference>
<keyword evidence="3" id="KW-0408">Iron</keyword>
<evidence type="ECO:0000256" key="4">
    <source>
        <dbReference type="ARBA" id="ARBA00023014"/>
    </source>
</evidence>
<evidence type="ECO:0000256" key="6">
    <source>
        <dbReference type="ARBA" id="ARBA00038001"/>
    </source>
</evidence>
<dbReference type="PROSITE" id="PS51296">
    <property type="entry name" value="RIESKE"/>
    <property type="match status" value="1"/>
</dbReference>
<dbReference type="RefSeq" id="WP_184241772.1">
    <property type="nucleotide sequence ID" value="NZ_JACHLR010000001.1"/>
</dbReference>
<protein>
    <submittedName>
        <fullName evidence="8">3-phenylpropionate/trans-cinnamate dioxygenase ferredoxin subunit</fullName>
    </submittedName>
</protein>
<dbReference type="AlphaFoldDB" id="A0A7W7NV24"/>
<keyword evidence="1" id="KW-0001">2Fe-2S</keyword>
<name>A0A7W7NV24_9SPHN</name>
<comment type="similarity">
    <text evidence="6">Belongs to the bacterial ring-hydroxylating dioxygenase ferredoxin component family.</text>
</comment>
<keyword evidence="2" id="KW-0479">Metal-binding</keyword>
<comment type="caution">
    <text evidence="8">The sequence shown here is derived from an EMBL/GenBank/DDBJ whole genome shotgun (WGS) entry which is preliminary data.</text>
</comment>
<comment type="cofactor">
    <cofactor evidence="5">
        <name>[2Fe-2S] cluster</name>
        <dbReference type="ChEBI" id="CHEBI:190135"/>
    </cofactor>
</comment>
<dbReference type="CDD" id="cd03528">
    <property type="entry name" value="Rieske_RO_ferredoxin"/>
    <property type="match status" value="1"/>
</dbReference>
<dbReference type="GO" id="GO:0051537">
    <property type="term" value="F:2 iron, 2 sulfur cluster binding"/>
    <property type="evidence" value="ECO:0007669"/>
    <property type="project" value="UniProtKB-KW"/>
</dbReference>
<evidence type="ECO:0000256" key="3">
    <source>
        <dbReference type="ARBA" id="ARBA00023004"/>
    </source>
</evidence>
<dbReference type="InterPro" id="IPR036922">
    <property type="entry name" value="Rieske_2Fe-2S_sf"/>
</dbReference>
<dbReference type="Proteomes" id="UP000555448">
    <property type="component" value="Unassembled WGS sequence"/>
</dbReference>
<keyword evidence="8" id="KW-0560">Oxidoreductase</keyword>